<keyword evidence="2" id="KW-1185">Reference proteome</keyword>
<dbReference type="Proteomes" id="UP001231649">
    <property type="component" value="Chromosome 8"/>
</dbReference>
<sequence>MAGTLFRSMFTNTLTFYKSNATTNLRSLHTATVSYAARKGTRAKARAKKVKVEVTKVGFIPHNQRGKDKTVTSNVSKHADDTYKPTPGDDVYPLKYYRWVVYTAEDAVRAHQQTHHPTMYNVPDALVFAQIEFNMAAVKQNRFIESFTRLSLLPHLFPRDDERTILAFCKGPELIKEATEAGATIAGGTDLVKKIQEGQIKLGDYEYVLAHPNVLTDLVPIRGLMKRRFPNVRAGTLDPNLKELVRKFSGGVQYRIVKDDVQENFGSVQVPIGRLNMEPKLVAENLEALLKDIQSARPKRDGLFITRCLIVSPPSKETLKIDPFVYVDKTLSKEVQEDSDDEGEAVAATA</sequence>
<comment type="caution">
    <text evidence="1">The sequence shown here is derived from an EMBL/GenBank/DDBJ whole genome shotgun (WGS) entry which is preliminary data.</text>
</comment>
<reference evidence="1" key="1">
    <citation type="submission" date="2023-03" db="EMBL/GenBank/DDBJ databases">
        <title>Chromosome-level genomes of two armyworms, Mythimna separata and Mythimna loreyi, provide insights into the biosynthesis and reception of sex pheromones.</title>
        <authorList>
            <person name="Zhao H."/>
        </authorList>
    </citation>
    <scope>NUCLEOTIDE SEQUENCE</scope>
    <source>
        <strain evidence="1">BeijingLab</strain>
    </source>
</reference>
<name>A0ACC2QWL3_9NEOP</name>
<proteinExistence type="predicted"/>
<accession>A0ACC2QWL3</accession>
<protein>
    <submittedName>
        <fullName evidence="1">Uncharacterized protein</fullName>
    </submittedName>
</protein>
<evidence type="ECO:0000313" key="2">
    <source>
        <dbReference type="Proteomes" id="UP001231649"/>
    </source>
</evidence>
<gene>
    <name evidence="1" type="ORF">PYW08_015717</name>
</gene>
<evidence type="ECO:0000313" key="1">
    <source>
        <dbReference type="EMBL" id="KAJ8724243.1"/>
    </source>
</evidence>
<organism evidence="1 2">
    <name type="scientific">Mythimna loreyi</name>
    <dbReference type="NCBI Taxonomy" id="667449"/>
    <lineage>
        <taxon>Eukaryota</taxon>
        <taxon>Metazoa</taxon>
        <taxon>Ecdysozoa</taxon>
        <taxon>Arthropoda</taxon>
        <taxon>Hexapoda</taxon>
        <taxon>Insecta</taxon>
        <taxon>Pterygota</taxon>
        <taxon>Neoptera</taxon>
        <taxon>Endopterygota</taxon>
        <taxon>Lepidoptera</taxon>
        <taxon>Glossata</taxon>
        <taxon>Ditrysia</taxon>
        <taxon>Noctuoidea</taxon>
        <taxon>Noctuidae</taxon>
        <taxon>Noctuinae</taxon>
        <taxon>Hadenini</taxon>
        <taxon>Mythimna</taxon>
    </lineage>
</organism>
<dbReference type="EMBL" id="CM056784">
    <property type="protein sequence ID" value="KAJ8724243.1"/>
    <property type="molecule type" value="Genomic_DNA"/>
</dbReference>